<keyword evidence="4" id="KW-1185">Reference proteome</keyword>
<organism evidence="3 4">
    <name type="scientific">Mycobacterium talmoniae</name>
    <dbReference type="NCBI Taxonomy" id="1858794"/>
    <lineage>
        <taxon>Bacteria</taxon>
        <taxon>Bacillati</taxon>
        <taxon>Actinomycetota</taxon>
        <taxon>Actinomycetes</taxon>
        <taxon>Mycobacteriales</taxon>
        <taxon>Mycobacteriaceae</taxon>
        <taxon>Mycobacterium</taxon>
    </lineage>
</organism>
<dbReference type="InterPro" id="IPR051448">
    <property type="entry name" value="CdaR-like_regulators"/>
</dbReference>
<name>A0A1S1NH15_9MYCO</name>
<protein>
    <submittedName>
        <fullName evidence="3">Uncharacterized protein</fullName>
    </submittedName>
</protein>
<sequence length="408" mass="44143">MTSALPRIPEDSPLREAIESRIPELSDALLDAAVKAVRWPTTLPSEPFQVEIGPLLAAAFPVVVTGMIEGRQLSTAEVSAFAVPIIERHAEDGIPLPVLLTALHGGVRRFWELVVELVPDIDAATLAALGAHLSDLAGTCSIVITEIYQDSDFVLRANKREQLRTLCKALVAGDPTAAILAEDASVELSDRYDILAIDIDTAPTPQTAHDVLVAQRRMRHAQHVLYEFGSADILNTFDGYAGTVLLPTPLVGPGALEALVDALATRFGVEIYAAECRATELLGIPAAVAETTEIARLARQLGGHPGLHHLEDLLFEYQATRPGPARDFLAQRIAPLQQHPSLLDALEMHLRHGADRKAAAAELFIHPNTLTYRLRRVHEFTGIDPSDPHGSRLLAAALTIHLVDHAEK</sequence>
<dbReference type="InterPro" id="IPR042070">
    <property type="entry name" value="PucR_C-HTH_sf"/>
</dbReference>
<dbReference type="Pfam" id="PF14361">
    <property type="entry name" value="RsbRD_N"/>
    <property type="match status" value="1"/>
</dbReference>
<dbReference type="EMBL" id="MLQM01000024">
    <property type="protein sequence ID" value="OHV05063.1"/>
    <property type="molecule type" value="Genomic_DNA"/>
</dbReference>
<dbReference type="PANTHER" id="PTHR33744:SF7">
    <property type="entry name" value="PUCR FAMILY TRANSCRIPTIONAL REGULATOR"/>
    <property type="match status" value="1"/>
</dbReference>
<accession>A0A1S1NH15</accession>
<evidence type="ECO:0000259" key="1">
    <source>
        <dbReference type="Pfam" id="PF13556"/>
    </source>
</evidence>
<evidence type="ECO:0000313" key="3">
    <source>
        <dbReference type="EMBL" id="OHV05063.1"/>
    </source>
</evidence>
<proteinExistence type="predicted"/>
<gene>
    <name evidence="3" type="ORF">BKN37_07170</name>
</gene>
<dbReference type="AlphaFoldDB" id="A0A1S1NH15"/>
<feature type="domain" description="PucR C-terminal helix-turn-helix" evidence="1">
    <location>
        <begin position="342"/>
        <end position="399"/>
    </location>
</feature>
<evidence type="ECO:0000313" key="4">
    <source>
        <dbReference type="Proteomes" id="UP000179734"/>
    </source>
</evidence>
<dbReference type="Gene3D" id="1.10.10.2840">
    <property type="entry name" value="PucR C-terminal helix-turn-helix domain"/>
    <property type="match status" value="1"/>
</dbReference>
<dbReference type="Pfam" id="PF13556">
    <property type="entry name" value="HTH_30"/>
    <property type="match status" value="1"/>
</dbReference>
<feature type="domain" description="RsbT co-antagonist protein RsbRD N-terminal" evidence="2">
    <location>
        <begin position="23"/>
        <end position="151"/>
    </location>
</feature>
<dbReference type="InterPro" id="IPR025736">
    <property type="entry name" value="PucR_C-HTH_dom"/>
</dbReference>
<reference evidence="3 4" key="1">
    <citation type="submission" date="2016-10" db="EMBL/GenBank/DDBJ databases">
        <title>Genome sequence of Mycobacterium talmonii.</title>
        <authorList>
            <person name="Greninger A.L."/>
            <person name="Elliott B."/>
            <person name="Vasireddy S."/>
            <person name="Vasireddy R."/>
        </authorList>
    </citation>
    <scope>NUCLEOTIDE SEQUENCE [LARGE SCALE GENOMIC DNA]</scope>
    <source>
        <strain evidence="4">NE-TNMC-100812</strain>
    </source>
</reference>
<dbReference type="InterPro" id="IPR025751">
    <property type="entry name" value="RsbRD_N_dom"/>
</dbReference>
<comment type="caution">
    <text evidence="3">The sequence shown here is derived from an EMBL/GenBank/DDBJ whole genome shotgun (WGS) entry which is preliminary data.</text>
</comment>
<dbReference type="Proteomes" id="UP000179734">
    <property type="component" value="Unassembled WGS sequence"/>
</dbReference>
<dbReference type="PANTHER" id="PTHR33744">
    <property type="entry name" value="CARBOHYDRATE DIACID REGULATOR"/>
    <property type="match status" value="1"/>
</dbReference>
<dbReference type="RefSeq" id="WP_071023827.1">
    <property type="nucleotide sequence ID" value="NZ_MLQM01000024.1"/>
</dbReference>
<evidence type="ECO:0000259" key="2">
    <source>
        <dbReference type="Pfam" id="PF14361"/>
    </source>
</evidence>